<dbReference type="GO" id="GO:0000287">
    <property type="term" value="F:magnesium ion binding"/>
    <property type="evidence" value="ECO:0007669"/>
    <property type="project" value="InterPro"/>
</dbReference>
<keyword evidence="3 5" id="KW-0786">Thiamine pyrophosphate</keyword>
<dbReference type="GO" id="GO:0003984">
    <property type="term" value="F:acetolactate synthase activity"/>
    <property type="evidence" value="ECO:0007669"/>
    <property type="project" value="TreeGrafter"/>
</dbReference>
<evidence type="ECO:0000259" key="6">
    <source>
        <dbReference type="Pfam" id="PF00205"/>
    </source>
</evidence>
<dbReference type="GO" id="GO:0050660">
    <property type="term" value="F:flavin adenine dinucleotide binding"/>
    <property type="evidence" value="ECO:0007669"/>
    <property type="project" value="TreeGrafter"/>
</dbReference>
<dbReference type="CDD" id="cd07035">
    <property type="entry name" value="TPP_PYR_POX_like"/>
    <property type="match status" value="1"/>
</dbReference>
<dbReference type="PANTHER" id="PTHR18968:SF164">
    <property type="entry name" value="PYRUVATE DECARBOXYLASE"/>
    <property type="match status" value="1"/>
</dbReference>
<dbReference type="Proteomes" id="UP000076727">
    <property type="component" value="Unassembled WGS sequence"/>
</dbReference>
<protein>
    <submittedName>
        <fullName evidence="9">Thiamin diphosphate-binding protein</fullName>
    </submittedName>
</protein>
<evidence type="ECO:0000256" key="2">
    <source>
        <dbReference type="ARBA" id="ARBA00007812"/>
    </source>
</evidence>
<dbReference type="Pfam" id="PF00205">
    <property type="entry name" value="TPP_enzyme_M"/>
    <property type="match status" value="1"/>
</dbReference>
<gene>
    <name evidence="9" type="ORF">DAEQUDRAFT_669266</name>
</gene>
<feature type="domain" description="Thiamine pyrophosphate enzyme N-terminal TPP-binding" evidence="8">
    <location>
        <begin position="3"/>
        <end position="113"/>
    </location>
</feature>
<evidence type="ECO:0000259" key="8">
    <source>
        <dbReference type="Pfam" id="PF02776"/>
    </source>
</evidence>
<dbReference type="STRING" id="1314783.A0A165QIC4"/>
<dbReference type="GO" id="GO:0030976">
    <property type="term" value="F:thiamine pyrophosphate binding"/>
    <property type="evidence" value="ECO:0007669"/>
    <property type="project" value="InterPro"/>
</dbReference>
<comment type="similarity">
    <text evidence="2 5">Belongs to the TPP enzyme family.</text>
</comment>
<evidence type="ECO:0000256" key="1">
    <source>
        <dbReference type="ARBA" id="ARBA00004173"/>
    </source>
</evidence>
<dbReference type="SUPFAM" id="SSF52518">
    <property type="entry name" value="Thiamin diphosphate-binding fold (THDP-binding)"/>
    <property type="match status" value="2"/>
</dbReference>
<evidence type="ECO:0000256" key="4">
    <source>
        <dbReference type="ARBA" id="ARBA00023128"/>
    </source>
</evidence>
<reference evidence="9 10" key="1">
    <citation type="journal article" date="2016" name="Mol. Biol. Evol.">
        <title>Comparative Genomics of Early-Diverging Mushroom-Forming Fungi Provides Insights into the Origins of Lignocellulose Decay Capabilities.</title>
        <authorList>
            <person name="Nagy L.G."/>
            <person name="Riley R."/>
            <person name="Tritt A."/>
            <person name="Adam C."/>
            <person name="Daum C."/>
            <person name="Floudas D."/>
            <person name="Sun H."/>
            <person name="Yadav J.S."/>
            <person name="Pangilinan J."/>
            <person name="Larsson K.H."/>
            <person name="Matsuura K."/>
            <person name="Barry K."/>
            <person name="Labutti K."/>
            <person name="Kuo R."/>
            <person name="Ohm R.A."/>
            <person name="Bhattacharya S.S."/>
            <person name="Shirouzu T."/>
            <person name="Yoshinaga Y."/>
            <person name="Martin F.M."/>
            <person name="Grigoriev I.V."/>
            <person name="Hibbett D.S."/>
        </authorList>
    </citation>
    <scope>NUCLEOTIDE SEQUENCE [LARGE SCALE GENOMIC DNA]</scope>
    <source>
        <strain evidence="9 10">L-15889</strain>
    </source>
</reference>
<evidence type="ECO:0000256" key="3">
    <source>
        <dbReference type="ARBA" id="ARBA00023052"/>
    </source>
</evidence>
<organism evidence="9 10">
    <name type="scientific">Daedalea quercina L-15889</name>
    <dbReference type="NCBI Taxonomy" id="1314783"/>
    <lineage>
        <taxon>Eukaryota</taxon>
        <taxon>Fungi</taxon>
        <taxon>Dikarya</taxon>
        <taxon>Basidiomycota</taxon>
        <taxon>Agaricomycotina</taxon>
        <taxon>Agaricomycetes</taxon>
        <taxon>Polyporales</taxon>
        <taxon>Fomitopsis</taxon>
    </lineage>
</organism>
<dbReference type="InterPro" id="IPR012000">
    <property type="entry name" value="Thiamin_PyroP_enz_cen_dom"/>
</dbReference>
<dbReference type="InterPro" id="IPR029035">
    <property type="entry name" value="DHS-like_NAD/FAD-binding_dom"/>
</dbReference>
<dbReference type="InterPro" id="IPR011766">
    <property type="entry name" value="TPP_enzyme_TPP-bd"/>
</dbReference>
<dbReference type="Pfam" id="PF02775">
    <property type="entry name" value="TPP_enzyme_C"/>
    <property type="match status" value="1"/>
</dbReference>
<comment type="subcellular location">
    <subcellularLocation>
        <location evidence="1">Mitochondrion</location>
    </subcellularLocation>
</comment>
<dbReference type="Gene3D" id="3.40.50.970">
    <property type="match status" value="2"/>
</dbReference>
<evidence type="ECO:0000313" key="9">
    <source>
        <dbReference type="EMBL" id="KZT69506.1"/>
    </source>
</evidence>
<dbReference type="OrthoDB" id="2867507at2759"/>
<feature type="domain" description="Thiamine pyrophosphate enzyme central" evidence="6">
    <location>
        <begin position="211"/>
        <end position="343"/>
    </location>
</feature>
<dbReference type="GO" id="GO:0009097">
    <property type="term" value="P:isoleucine biosynthetic process"/>
    <property type="evidence" value="ECO:0007669"/>
    <property type="project" value="TreeGrafter"/>
</dbReference>
<dbReference type="SUPFAM" id="SSF52467">
    <property type="entry name" value="DHS-like NAD/FAD-binding domain"/>
    <property type="match status" value="1"/>
</dbReference>
<accession>A0A165QIC4</accession>
<name>A0A165QIC4_9APHY</name>
<dbReference type="AlphaFoldDB" id="A0A165QIC4"/>
<feature type="domain" description="Thiamine pyrophosphate enzyme TPP-binding" evidence="7">
    <location>
        <begin position="430"/>
        <end position="588"/>
    </location>
</feature>
<dbReference type="InterPro" id="IPR029061">
    <property type="entry name" value="THDP-binding"/>
</dbReference>
<evidence type="ECO:0000256" key="5">
    <source>
        <dbReference type="RuleBase" id="RU362132"/>
    </source>
</evidence>
<dbReference type="Gene3D" id="3.40.50.1220">
    <property type="entry name" value="TPP-binding domain"/>
    <property type="match status" value="1"/>
</dbReference>
<dbReference type="PANTHER" id="PTHR18968">
    <property type="entry name" value="THIAMINE PYROPHOSPHATE ENZYMES"/>
    <property type="match status" value="1"/>
</dbReference>
<evidence type="ECO:0000313" key="10">
    <source>
        <dbReference type="Proteomes" id="UP000076727"/>
    </source>
</evidence>
<dbReference type="EMBL" id="KV429057">
    <property type="protein sequence ID" value="KZT69506.1"/>
    <property type="molecule type" value="Genomic_DNA"/>
</dbReference>
<keyword evidence="10" id="KW-1185">Reference proteome</keyword>
<dbReference type="InterPro" id="IPR045229">
    <property type="entry name" value="TPP_enz"/>
</dbReference>
<evidence type="ECO:0000259" key="7">
    <source>
        <dbReference type="Pfam" id="PF02775"/>
    </source>
</evidence>
<dbReference type="Pfam" id="PF02776">
    <property type="entry name" value="TPP_enzyme_N"/>
    <property type="match status" value="1"/>
</dbReference>
<sequence>MYNTATVFWKTLANAGVTHAFVNWGSDHSALLEDLERQRVENGKSLLEIVTCPNEMVALCAAHGYAQVTGRPAAVIVHVDVGTQALASAVHNIDRGQTPVLIFAGASPWTIEGELKGSRTEWPLWIQDVPDQAAIVRQYMRYTAQIPNGVSAAKTVMRALQFAQSALKGPVYLWARREVLEEELDASVVEQGVNAAGWPPVTQPSLPSSAINTIVSALIGAQFPLIITGNVGRSPNAVPLLSALSTTLSVAIATSCPSALCIPHSHPCLVGSSWDGRTAFLKDADVIIILEADIPWMPIMGTQPKSGARVFVIDADPLKQSVGYAHVDAEMLCKADAAEALGQLLEAAERRLSEPLRATVAERKLHLEALHSTWTSQLAEAERALVPGAALPTVPYLLSALRSAVADHTPSKGQNVLWLNEGISNAGHIWDHIQPEVPGSMLMSGGSSLGYALGAAIGAQMGSVVVQRRYDLIVAIVGDGDFLFGAPSTAYWIASRYETPFLTIVLNNGGWLSPGRSMAVVHPQGHGAKASGHRLTTSFGPKAPNYSQIAVAAGDAWGRRVESASDLSTVFEEAARVVQVEKKCAVVDCVLQLF</sequence>
<proteinExistence type="inferred from homology"/>
<dbReference type="GO" id="GO:0005948">
    <property type="term" value="C:acetolactate synthase complex"/>
    <property type="evidence" value="ECO:0007669"/>
    <property type="project" value="TreeGrafter"/>
</dbReference>
<dbReference type="NCBIfam" id="NF006203">
    <property type="entry name" value="PRK08327.1"/>
    <property type="match status" value="1"/>
</dbReference>
<dbReference type="GO" id="GO:0005739">
    <property type="term" value="C:mitochondrion"/>
    <property type="evidence" value="ECO:0007669"/>
    <property type="project" value="UniProtKB-SubCell"/>
</dbReference>
<dbReference type="InterPro" id="IPR012001">
    <property type="entry name" value="Thiamin_PyroP_enz_TPP-bd_dom"/>
</dbReference>
<dbReference type="GO" id="GO:0009099">
    <property type="term" value="P:L-valine biosynthetic process"/>
    <property type="evidence" value="ECO:0007669"/>
    <property type="project" value="TreeGrafter"/>
</dbReference>
<keyword evidence="4" id="KW-0496">Mitochondrion</keyword>